<evidence type="ECO:0000256" key="4">
    <source>
        <dbReference type="ARBA" id="ARBA00023065"/>
    </source>
</evidence>
<proteinExistence type="inferred from homology"/>
<keyword evidence="3 7" id="KW-0375">Hydrogen ion transport</keyword>
<dbReference type="GO" id="GO:0033178">
    <property type="term" value="C:proton-transporting two-sector ATPase complex, catalytic domain"/>
    <property type="evidence" value="ECO:0007669"/>
    <property type="project" value="InterPro"/>
</dbReference>
<dbReference type="GO" id="GO:0016787">
    <property type="term" value="F:hydrolase activity"/>
    <property type="evidence" value="ECO:0007669"/>
    <property type="project" value="UniProtKB-KW"/>
</dbReference>
<dbReference type="AlphaFoldDB" id="A0A075WEC1"/>
<dbReference type="GO" id="GO:0046933">
    <property type="term" value="F:proton-transporting ATP synthase activity, rotational mechanism"/>
    <property type="evidence" value="ECO:0007669"/>
    <property type="project" value="UniProtKB-UniRule"/>
</dbReference>
<comment type="similarity">
    <text evidence="1 7">Belongs to the V-ATPase E subunit family.</text>
</comment>
<evidence type="ECO:0000313" key="9">
    <source>
        <dbReference type="EMBL" id="AIG98037.1"/>
    </source>
</evidence>
<dbReference type="SMR" id="A0A075WEC1"/>
<dbReference type="Pfam" id="PF01991">
    <property type="entry name" value="vATP-synt_E"/>
    <property type="match status" value="1"/>
</dbReference>
<dbReference type="GO" id="GO:0042777">
    <property type="term" value="P:proton motive force-driven plasma membrane ATP synthesis"/>
    <property type="evidence" value="ECO:0007669"/>
    <property type="project" value="UniProtKB-UniRule"/>
</dbReference>
<dbReference type="SUPFAM" id="SSF160527">
    <property type="entry name" value="V-type ATPase subunit E-like"/>
    <property type="match status" value="1"/>
</dbReference>
<dbReference type="InterPro" id="IPR038495">
    <property type="entry name" value="ATPase_E_C"/>
</dbReference>
<keyword evidence="7" id="KW-1003">Cell membrane</keyword>
<dbReference type="NCBIfam" id="NF002629">
    <property type="entry name" value="PRK02292.1"/>
    <property type="match status" value="1"/>
</dbReference>
<evidence type="ECO:0000256" key="7">
    <source>
        <dbReference type="HAMAP-Rule" id="MF_00311"/>
    </source>
</evidence>
<evidence type="ECO:0000256" key="8">
    <source>
        <dbReference type="SAM" id="Coils"/>
    </source>
</evidence>
<evidence type="ECO:0000256" key="2">
    <source>
        <dbReference type="ARBA" id="ARBA00022448"/>
    </source>
</evidence>
<dbReference type="HAMAP" id="MF_00311">
    <property type="entry name" value="ATP_synth_E_arch"/>
    <property type="match status" value="1"/>
</dbReference>
<dbReference type="GO" id="GO:0005886">
    <property type="term" value="C:plasma membrane"/>
    <property type="evidence" value="ECO:0007669"/>
    <property type="project" value="UniProtKB-SubCell"/>
</dbReference>
<dbReference type="KEGG" id="afg:AFULGI_00012620"/>
<evidence type="ECO:0000256" key="5">
    <source>
        <dbReference type="ARBA" id="ARBA00023136"/>
    </source>
</evidence>
<dbReference type="GO" id="GO:0005524">
    <property type="term" value="F:ATP binding"/>
    <property type="evidence" value="ECO:0007669"/>
    <property type="project" value="UniProtKB-UniRule"/>
</dbReference>
<dbReference type="GeneID" id="24794769"/>
<comment type="subunit">
    <text evidence="7">Has multiple subunits with at least A(3), B(3), C, D, E, F, H, I and proteolipid K(x).</text>
</comment>
<evidence type="ECO:0000256" key="1">
    <source>
        <dbReference type="ARBA" id="ARBA00005901"/>
    </source>
</evidence>
<keyword evidence="2 7" id="KW-0813">Transport</keyword>
<name>A0A075WEC1_ARCFL</name>
<protein>
    <recommendedName>
        <fullName evidence="7">A-type ATP synthase subunit E</fullName>
    </recommendedName>
</protein>
<evidence type="ECO:0000256" key="6">
    <source>
        <dbReference type="ARBA" id="ARBA00023310"/>
    </source>
</evidence>
<keyword evidence="9" id="KW-0378">Hydrolase</keyword>
<dbReference type="EMBL" id="CP006577">
    <property type="protein sequence ID" value="AIG98037.1"/>
    <property type="molecule type" value="Genomic_DNA"/>
</dbReference>
<reference evidence="9 10" key="1">
    <citation type="submission" date="2013-07" db="EMBL/GenBank/DDBJ databases">
        <title>Genome of Archaeoglobus fulgidus.</title>
        <authorList>
            <person name="Fiebig A."/>
            <person name="Birkeland N.-K."/>
        </authorList>
    </citation>
    <scope>NUCLEOTIDE SEQUENCE [LARGE SCALE GENOMIC DNA]</scope>
    <source>
        <strain evidence="9 10">DSM 8774</strain>
    </source>
</reference>
<dbReference type="RefSeq" id="WP_010878659.1">
    <property type="nucleotide sequence ID" value="NZ_CP006577.1"/>
</dbReference>
<evidence type="ECO:0000256" key="3">
    <source>
        <dbReference type="ARBA" id="ARBA00022781"/>
    </source>
</evidence>
<keyword evidence="6 7" id="KW-0066">ATP synthesis</keyword>
<organism evidence="9 10">
    <name type="scientific">Archaeoglobus fulgidus DSM 8774</name>
    <dbReference type="NCBI Taxonomy" id="1344584"/>
    <lineage>
        <taxon>Archaea</taxon>
        <taxon>Methanobacteriati</taxon>
        <taxon>Methanobacteriota</taxon>
        <taxon>Archaeoglobi</taxon>
        <taxon>Archaeoglobales</taxon>
        <taxon>Archaeoglobaceae</taxon>
        <taxon>Archaeoglobus</taxon>
    </lineage>
</organism>
<dbReference type="HOGENOM" id="CLU_120786_0_0_2"/>
<keyword evidence="4 7" id="KW-0406">Ion transport</keyword>
<dbReference type="Proteomes" id="UP000028501">
    <property type="component" value="Chromosome"/>
</dbReference>
<keyword evidence="8" id="KW-0175">Coiled coil</keyword>
<feature type="coiled-coil region" evidence="8">
    <location>
        <begin position="7"/>
        <end position="99"/>
    </location>
</feature>
<keyword evidence="5 7" id="KW-0472">Membrane</keyword>
<dbReference type="Gene3D" id="3.30.2320.30">
    <property type="entry name" value="ATP synthase, E subunit, C-terminal"/>
    <property type="match status" value="1"/>
</dbReference>
<evidence type="ECO:0000313" key="10">
    <source>
        <dbReference type="Proteomes" id="UP000028501"/>
    </source>
</evidence>
<dbReference type="InterPro" id="IPR002842">
    <property type="entry name" value="ATPase_V1_Esu"/>
</dbReference>
<dbReference type="GO" id="GO:0046961">
    <property type="term" value="F:proton-transporting ATPase activity, rotational mechanism"/>
    <property type="evidence" value="ECO:0007669"/>
    <property type="project" value="InterPro"/>
</dbReference>
<dbReference type="Gene3D" id="1.20.5.620">
    <property type="entry name" value="F1F0 ATP synthase subunit B, membrane domain"/>
    <property type="match status" value="1"/>
</dbReference>
<sequence>MPLDKVLQEIQQKGEEEVRRIREETEKEVEKILAEAKAEAEEILKKAREEAEKEAEAIRRQEISSVKLEMKRELLNVQKEILEEVFNLLRQKVRDMDEETRKKILKNLLEKNASPGMVVYSRKEDEDIVKELIKELKLDVTYGGNIDCIGGVILEDPAGDIRLNLTFDELVSQVYEQKLSEVSKLLFK</sequence>
<comment type="subcellular location">
    <subcellularLocation>
        <location evidence="7">Cell membrane</location>
        <topology evidence="7">Peripheral membrane protein</topology>
    </subcellularLocation>
</comment>
<gene>
    <name evidence="7" type="primary">atpE</name>
    <name evidence="9" type="ORF">AFULGI_00012620</name>
</gene>
<accession>A0A075WEC1</accession>
<comment type="function">
    <text evidence="7">Component of the A-type ATP synthase that produces ATP from ADP in the presence of a proton gradient across the membrane.</text>
</comment>